<dbReference type="STRING" id="350058.Mvan_4530"/>
<reference evidence="2" key="1">
    <citation type="submission" date="2006-12" db="EMBL/GenBank/DDBJ databases">
        <title>Complete sequence of Mycobacterium vanbaalenii PYR-1.</title>
        <authorList>
            <consortium name="US DOE Joint Genome Institute"/>
            <person name="Copeland A."/>
            <person name="Lucas S."/>
            <person name="Lapidus A."/>
            <person name="Barry K."/>
            <person name="Detter J.C."/>
            <person name="Glavina del Rio T."/>
            <person name="Hammon N."/>
            <person name="Israni S."/>
            <person name="Dalin E."/>
            <person name="Tice H."/>
            <person name="Pitluck S."/>
            <person name="Singan V."/>
            <person name="Schmutz J."/>
            <person name="Larimer F."/>
            <person name="Land M."/>
            <person name="Hauser L."/>
            <person name="Kyrpides N."/>
            <person name="Anderson I.J."/>
            <person name="Miller C."/>
            <person name="Richardson P."/>
        </authorList>
    </citation>
    <scope>NUCLEOTIDE SEQUENCE [LARGE SCALE GENOMIC DNA]</scope>
    <source>
        <strain evidence="2">PYR-1</strain>
    </source>
</reference>
<proteinExistence type="predicted"/>
<dbReference type="Gene3D" id="2.60.120.200">
    <property type="match status" value="1"/>
</dbReference>
<keyword evidence="3" id="KW-1185">Reference proteome</keyword>
<dbReference type="KEGG" id="mva:Mvan_4530"/>
<dbReference type="CDD" id="cd00413">
    <property type="entry name" value="Glyco_hydrolase_16"/>
    <property type="match status" value="1"/>
</dbReference>
<dbReference type="eggNOG" id="COG2273">
    <property type="taxonomic scope" value="Bacteria"/>
</dbReference>
<evidence type="ECO:0000313" key="2">
    <source>
        <dbReference type="EMBL" id="ABM15305.1"/>
    </source>
</evidence>
<evidence type="ECO:0000259" key="1">
    <source>
        <dbReference type="Pfam" id="PF00722"/>
    </source>
</evidence>
<name>A1TDQ5_MYCVP</name>
<dbReference type="AlphaFoldDB" id="A1TDQ5"/>
<dbReference type="EMBL" id="CP000511">
    <property type="protein sequence ID" value="ABM15305.1"/>
    <property type="molecule type" value="Genomic_DNA"/>
</dbReference>
<accession>A1TDQ5</accession>
<evidence type="ECO:0000313" key="3">
    <source>
        <dbReference type="Proteomes" id="UP000009159"/>
    </source>
</evidence>
<protein>
    <recommendedName>
        <fullName evidence="1">GH16 domain-containing protein</fullName>
    </recommendedName>
</protein>
<dbReference type="InterPro" id="IPR000757">
    <property type="entry name" value="Beta-glucanase-like"/>
</dbReference>
<sequence length="295" mass="31724">MSLSLVGVGGPDGYLQDKRTAVRIYSRAGRVSSTGPVGRVGYAPGVVFDERFGRLDPAVWTASYLPAWSSRDAAAATFEAGPDGLDLSIPQAQQLWCPDLHDGPLRVSAVQSANWSGAIGSTDAPQPFRDGLVVMEEQPTVLGFLPHFGTISVTCSADLSPRSMFSAWMVGLEDEPDRCGEICVMEVFGDTVAGGRAAVGQGIHKFRDPALREDFSAVPLDIDIAQSHTYAVHWRPGAVEFSIDGVTTRVANQAPDYPMFLTLGVFDFPDRPGPAEHVPHLRVSRLTYRPLPEGA</sequence>
<dbReference type="SUPFAM" id="SSF49899">
    <property type="entry name" value="Concanavalin A-like lectins/glucanases"/>
    <property type="match status" value="1"/>
</dbReference>
<dbReference type="GO" id="GO:0005975">
    <property type="term" value="P:carbohydrate metabolic process"/>
    <property type="evidence" value="ECO:0007669"/>
    <property type="project" value="InterPro"/>
</dbReference>
<dbReference type="GO" id="GO:0004553">
    <property type="term" value="F:hydrolase activity, hydrolyzing O-glycosyl compounds"/>
    <property type="evidence" value="ECO:0007669"/>
    <property type="project" value="InterPro"/>
</dbReference>
<dbReference type="Proteomes" id="UP000009159">
    <property type="component" value="Chromosome"/>
</dbReference>
<organism evidence="2 3">
    <name type="scientific">Mycolicibacterium vanbaalenii (strain DSM 7251 / JCM 13017 / BCRC 16820 / KCTC 9966 / NRRL B-24157 / PYR-1)</name>
    <name type="common">Mycobacterium vanbaalenii</name>
    <dbReference type="NCBI Taxonomy" id="350058"/>
    <lineage>
        <taxon>Bacteria</taxon>
        <taxon>Bacillati</taxon>
        <taxon>Actinomycetota</taxon>
        <taxon>Actinomycetes</taxon>
        <taxon>Mycobacteriales</taxon>
        <taxon>Mycobacteriaceae</taxon>
        <taxon>Mycolicibacterium</taxon>
    </lineage>
</organism>
<gene>
    <name evidence="2" type="ordered locus">Mvan_4530</name>
</gene>
<feature type="domain" description="GH16" evidence="1">
    <location>
        <begin position="148"/>
        <end position="256"/>
    </location>
</feature>
<dbReference type="HOGENOM" id="CLU_050643_0_0_11"/>
<dbReference type="Pfam" id="PF00722">
    <property type="entry name" value="Glyco_hydro_16"/>
    <property type="match status" value="1"/>
</dbReference>
<dbReference type="InterPro" id="IPR013320">
    <property type="entry name" value="ConA-like_dom_sf"/>
</dbReference>